<feature type="transmembrane region" description="Helical" evidence="1">
    <location>
        <begin position="62"/>
        <end position="81"/>
    </location>
</feature>
<sequence length="193" mass="20119">MESAALSPLACAGLLVGSFVIGGACQSAWFAHPLSKRFTRPLDGGRTFRGRRLFGDNKTTRGFVVIVPATALAMAGLGTAAQRLGLAVWPSTLPGLLLLGAISALGLMLGELPNSFVKRQLDVAPGAPPKHRLGRVISAVADRLDSVVGALVGASLVVELSWETAFFCLLIGPPIHGLFSVLLWVLGVKKRAG</sequence>
<dbReference type="PANTHER" id="PTHR39650">
    <property type="entry name" value="CDP-ARCHAEOL SYNTHASE"/>
    <property type="match status" value="1"/>
</dbReference>
<keyword evidence="1" id="KW-0812">Transmembrane</keyword>
<dbReference type="RefSeq" id="WP_136934903.1">
    <property type="nucleotide sequence ID" value="NZ_SSMQ01000075.1"/>
</dbReference>
<feature type="transmembrane region" description="Helical" evidence="1">
    <location>
        <begin position="87"/>
        <end position="109"/>
    </location>
</feature>
<dbReference type="Pfam" id="PF01864">
    <property type="entry name" value="CarS-like"/>
    <property type="match status" value="1"/>
</dbReference>
<organism evidence="2 3">
    <name type="scientific">Polyangium fumosum</name>
    <dbReference type="NCBI Taxonomy" id="889272"/>
    <lineage>
        <taxon>Bacteria</taxon>
        <taxon>Pseudomonadati</taxon>
        <taxon>Myxococcota</taxon>
        <taxon>Polyangia</taxon>
        <taxon>Polyangiales</taxon>
        <taxon>Polyangiaceae</taxon>
        <taxon>Polyangium</taxon>
    </lineage>
</organism>
<evidence type="ECO:0000313" key="2">
    <source>
        <dbReference type="EMBL" id="TKC98051.1"/>
    </source>
</evidence>
<feature type="transmembrane region" description="Helical" evidence="1">
    <location>
        <begin position="6"/>
        <end position="31"/>
    </location>
</feature>
<keyword evidence="1" id="KW-0472">Membrane</keyword>
<dbReference type="InterPro" id="IPR032690">
    <property type="entry name" value="CarS"/>
</dbReference>
<evidence type="ECO:0000313" key="3">
    <source>
        <dbReference type="Proteomes" id="UP000309215"/>
    </source>
</evidence>
<dbReference type="EMBL" id="SSMQ01000075">
    <property type="protein sequence ID" value="TKC98051.1"/>
    <property type="molecule type" value="Genomic_DNA"/>
</dbReference>
<gene>
    <name evidence="2" type="ORF">E8A74_42695</name>
</gene>
<keyword evidence="3" id="KW-1185">Reference proteome</keyword>
<proteinExistence type="predicted"/>
<protein>
    <submittedName>
        <fullName evidence="2">CDP-archaeol synthase</fullName>
    </submittedName>
</protein>
<dbReference type="PANTHER" id="PTHR39650:SF1">
    <property type="entry name" value="CDP-ARCHAEOL SYNTHASE"/>
    <property type="match status" value="1"/>
</dbReference>
<comment type="caution">
    <text evidence="2">The sequence shown here is derived from an EMBL/GenBank/DDBJ whole genome shotgun (WGS) entry which is preliminary data.</text>
</comment>
<reference evidence="2 3" key="1">
    <citation type="submission" date="2019-04" db="EMBL/GenBank/DDBJ databases">
        <authorList>
            <person name="Li Y."/>
            <person name="Wang J."/>
        </authorList>
    </citation>
    <scope>NUCLEOTIDE SEQUENCE [LARGE SCALE GENOMIC DNA]</scope>
    <source>
        <strain evidence="2 3">DSM 14668</strain>
    </source>
</reference>
<evidence type="ECO:0000256" key="1">
    <source>
        <dbReference type="SAM" id="Phobius"/>
    </source>
</evidence>
<dbReference type="AlphaFoldDB" id="A0A4U1IUL5"/>
<accession>A0A4U1IUL5</accession>
<dbReference type="OrthoDB" id="9780884at2"/>
<keyword evidence="1" id="KW-1133">Transmembrane helix</keyword>
<name>A0A4U1IUL5_9BACT</name>
<dbReference type="Proteomes" id="UP000309215">
    <property type="component" value="Unassembled WGS sequence"/>
</dbReference>
<feature type="transmembrane region" description="Helical" evidence="1">
    <location>
        <begin position="164"/>
        <end position="186"/>
    </location>
</feature>